<feature type="transmembrane region" description="Helical" evidence="1">
    <location>
        <begin position="70"/>
        <end position="90"/>
    </location>
</feature>
<organism evidence="2">
    <name type="scientific">Cacopsylla melanoneura</name>
    <dbReference type="NCBI Taxonomy" id="428564"/>
    <lineage>
        <taxon>Eukaryota</taxon>
        <taxon>Metazoa</taxon>
        <taxon>Ecdysozoa</taxon>
        <taxon>Arthropoda</taxon>
        <taxon>Hexapoda</taxon>
        <taxon>Insecta</taxon>
        <taxon>Pterygota</taxon>
        <taxon>Neoptera</taxon>
        <taxon>Paraneoptera</taxon>
        <taxon>Hemiptera</taxon>
        <taxon>Sternorrhyncha</taxon>
        <taxon>Psylloidea</taxon>
        <taxon>Psyllidae</taxon>
        <taxon>Psyllinae</taxon>
        <taxon>Cacopsylla</taxon>
    </lineage>
</organism>
<reference evidence="2" key="1">
    <citation type="submission" date="2021-05" db="EMBL/GenBank/DDBJ databases">
        <authorList>
            <person name="Alioto T."/>
            <person name="Alioto T."/>
            <person name="Gomez Garrido J."/>
        </authorList>
    </citation>
    <scope>NUCLEOTIDE SEQUENCE</scope>
</reference>
<feature type="transmembrane region" description="Helical" evidence="1">
    <location>
        <begin position="37"/>
        <end position="58"/>
    </location>
</feature>
<keyword evidence="1" id="KW-1133">Transmembrane helix</keyword>
<protein>
    <submittedName>
        <fullName evidence="2">Uncharacterized protein</fullName>
    </submittedName>
</protein>
<keyword evidence="1" id="KW-0812">Transmembrane</keyword>
<dbReference type="EMBL" id="HBUF01537575">
    <property type="protein sequence ID" value="CAG6753839.1"/>
    <property type="molecule type" value="Transcribed_RNA"/>
</dbReference>
<keyword evidence="1" id="KW-0472">Membrane</keyword>
<proteinExistence type="predicted"/>
<dbReference type="AlphaFoldDB" id="A0A8D9EII4"/>
<sequence>MCRVEATGPRRPRGERIAVADRRVEHRGKHRQLVRGIGIEMTMMISITILTMTIFPSMGSTLVPYHPRDTLRLVNIALTTHGLCFLRNTARFNLSKRTLLVEHLMLGQVVRTT</sequence>
<accession>A0A8D9EII4</accession>
<evidence type="ECO:0000256" key="1">
    <source>
        <dbReference type="SAM" id="Phobius"/>
    </source>
</evidence>
<name>A0A8D9EII4_9HEMI</name>
<evidence type="ECO:0000313" key="2">
    <source>
        <dbReference type="EMBL" id="CAG6753839.1"/>
    </source>
</evidence>